<dbReference type="Gene3D" id="3.30.1360.120">
    <property type="entry name" value="Probable tRNA modification gtpase trme, domain 1"/>
    <property type="match status" value="1"/>
</dbReference>
<protein>
    <recommendedName>
        <fullName evidence="2 7">Aminomethyltransferase</fullName>
        <ecNumber evidence="2 7">2.1.2.10</ecNumber>
    </recommendedName>
    <alternativeName>
        <fullName evidence="5 7">Glycine cleavage system T protein</fullName>
    </alternativeName>
</protein>
<dbReference type="EMBL" id="PGEY01000001">
    <property type="protein sequence ID" value="PJJ44726.1"/>
    <property type="molecule type" value="Genomic_DNA"/>
</dbReference>
<evidence type="ECO:0000256" key="1">
    <source>
        <dbReference type="ARBA" id="ARBA00008609"/>
    </source>
</evidence>
<dbReference type="SUPFAM" id="SSF103025">
    <property type="entry name" value="Folate-binding domain"/>
    <property type="match status" value="1"/>
</dbReference>
<comment type="caution">
    <text evidence="10">The sequence shown here is derived from an EMBL/GenBank/DDBJ whole genome shotgun (WGS) entry which is preliminary data.</text>
</comment>
<evidence type="ECO:0000256" key="7">
    <source>
        <dbReference type="HAMAP-Rule" id="MF_00259"/>
    </source>
</evidence>
<dbReference type="InterPro" id="IPR029043">
    <property type="entry name" value="GcvT/YgfZ_C"/>
</dbReference>
<evidence type="ECO:0000256" key="6">
    <source>
        <dbReference type="ARBA" id="ARBA00047665"/>
    </source>
</evidence>
<feature type="domain" description="Aminomethyltransferase C-terminal" evidence="9">
    <location>
        <begin position="294"/>
        <end position="371"/>
    </location>
</feature>
<evidence type="ECO:0000259" key="9">
    <source>
        <dbReference type="Pfam" id="PF08669"/>
    </source>
</evidence>
<comment type="catalytic activity">
    <reaction evidence="6 7">
        <text>N(6)-[(R)-S(8)-aminomethyldihydrolipoyl]-L-lysyl-[protein] + (6S)-5,6,7,8-tetrahydrofolate = N(6)-[(R)-dihydrolipoyl]-L-lysyl-[protein] + (6R)-5,10-methylene-5,6,7,8-tetrahydrofolate + NH4(+)</text>
        <dbReference type="Rhea" id="RHEA:16945"/>
        <dbReference type="Rhea" id="RHEA-COMP:10475"/>
        <dbReference type="Rhea" id="RHEA-COMP:10492"/>
        <dbReference type="ChEBI" id="CHEBI:15636"/>
        <dbReference type="ChEBI" id="CHEBI:28938"/>
        <dbReference type="ChEBI" id="CHEBI:57453"/>
        <dbReference type="ChEBI" id="CHEBI:83100"/>
        <dbReference type="ChEBI" id="CHEBI:83143"/>
        <dbReference type="EC" id="2.1.2.10"/>
    </reaction>
</comment>
<evidence type="ECO:0000256" key="5">
    <source>
        <dbReference type="ARBA" id="ARBA00031395"/>
    </source>
</evidence>
<dbReference type="Pfam" id="PF01571">
    <property type="entry name" value="GCV_T"/>
    <property type="match status" value="1"/>
</dbReference>
<proteinExistence type="inferred from homology"/>
<comment type="subunit">
    <text evidence="7">The glycine cleavage system is composed of four proteins: P, T, L and H.</text>
</comment>
<keyword evidence="3 7" id="KW-0032">Aminotransferase</keyword>
<dbReference type="PIRSF" id="PIRSF006487">
    <property type="entry name" value="GcvT"/>
    <property type="match status" value="1"/>
</dbReference>
<organism evidence="10 11">
    <name type="scientific">Glutamicibacter mysorens</name>
    <dbReference type="NCBI Taxonomy" id="257984"/>
    <lineage>
        <taxon>Bacteria</taxon>
        <taxon>Bacillati</taxon>
        <taxon>Actinomycetota</taxon>
        <taxon>Actinomycetes</taxon>
        <taxon>Micrococcales</taxon>
        <taxon>Micrococcaceae</taxon>
        <taxon>Glutamicibacter</taxon>
    </lineage>
</organism>
<evidence type="ECO:0000256" key="4">
    <source>
        <dbReference type="ARBA" id="ARBA00022679"/>
    </source>
</evidence>
<accession>A0ABX4MYQ6</accession>
<evidence type="ECO:0000313" key="10">
    <source>
        <dbReference type="EMBL" id="PJJ44726.1"/>
    </source>
</evidence>
<dbReference type="NCBIfam" id="NF001567">
    <property type="entry name" value="PRK00389.1"/>
    <property type="match status" value="1"/>
</dbReference>
<dbReference type="HAMAP" id="MF_00259">
    <property type="entry name" value="GcvT"/>
    <property type="match status" value="1"/>
</dbReference>
<feature type="domain" description="GCVT N-terminal" evidence="8">
    <location>
        <begin position="13"/>
        <end position="274"/>
    </location>
</feature>
<evidence type="ECO:0000256" key="2">
    <source>
        <dbReference type="ARBA" id="ARBA00012616"/>
    </source>
</evidence>
<evidence type="ECO:0000259" key="8">
    <source>
        <dbReference type="Pfam" id="PF01571"/>
    </source>
</evidence>
<dbReference type="NCBIfam" id="TIGR00528">
    <property type="entry name" value="gcvT"/>
    <property type="match status" value="1"/>
</dbReference>
<keyword evidence="4 7" id="KW-0808">Transferase</keyword>
<dbReference type="Gene3D" id="4.10.1250.10">
    <property type="entry name" value="Aminomethyltransferase fragment"/>
    <property type="match status" value="1"/>
</dbReference>
<sequence length="375" mass="39829">MTETTQALKRTALHAQHEALGANFTDFGGWDMPLKYGSELAEHKAVRSTAGLFDLSHMGEVYLTGPEAGVALNTALAGNLSIMKVGKAKYSLILNAEGKIIDDLIVYRLEEEKFLVVPNAGNAPVVAAELAARAADFDVVVDDASGRQSLIAVQGPNAEAIVSKLAADEATAQAVAELKYYAAVKLVLGGIDVLLARTGYTGEDGFELIIENEDAAALWEKTVEAGKDHELVPCGLAARDSLRLEAGMPLYGNELSLERTPFDAGFGPVVSFKKEENFVGREALEALRGTTPPRKLVGLKGLGKRAGRGGYSIVKDGTVIGEITSGQPSPTLGYPVALGYMDAEFSATGTELEVDLRGKTLPFVVVELPFYTRAK</sequence>
<dbReference type="PANTHER" id="PTHR43757">
    <property type="entry name" value="AMINOMETHYLTRANSFERASE"/>
    <property type="match status" value="1"/>
</dbReference>
<dbReference type="RefSeq" id="WP_066141251.1">
    <property type="nucleotide sequence ID" value="NZ_PGEY01000001.1"/>
</dbReference>
<dbReference type="Gene3D" id="3.30.70.1400">
    <property type="entry name" value="Aminomethyltransferase beta-barrel domains"/>
    <property type="match status" value="1"/>
</dbReference>
<dbReference type="SUPFAM" id="SSF101790">
    <property type="entry name" value="Aminomethyltransferase beta-barrel domain"/>
    <property type="match status" value="1"/>
</dbReference>
<dbReference type="Proteomes" id="UP000229263">
    <property type="component" value="Unassembled WGS sequence"/>
</dbReference>
<name>A0ABX4MYQ6_9MICC</name>
<dbReference type="InterPro" id="IPR006223">
    <property type="entry name" value="GcvT"/>
</dbReference>
<comment type="function">
    <text evidence="7">The glycine cleavage system catalyzes the degradation of glycine.</text>
</comment>
<dbReference type="Gene3D" id="2.40.30.110">
    <property type="entry name" value="Aminomethyltransferase beta-barrel domains"/>
    <property type="match status" value="1"/>
</dbReference>
<gene>
    <name evidence="7" type="primary">gcvT</name>
    <name evidence="10" type="ORF">ATK23_1969</name>
</gene>
<dbReference type="PANTHER" id="PTHR43757:SF2">
    <property type="entry name" value="AMINOMETHYLTRANSFERASE, MITOCHONDRIAL"/>
    <property type="match status" value="1"/>
</dbReference>
<comment type="similarity">
    <text evidence="1 7">Belongs to the GcvT family.</text>
</comment>
<evidence type="ECO:0000256" key="3">
    <source>
        <dbReference type="ARBA" id="ARBA00022576"/>
    </source>
</evidence>
<dbReference type="InterPro" id="IPR006222">
    <property type="entry name" value="GCVT_N"/>
</dbReference>
<reference evidence="10 11" key="1">
    <citation type="submission" date="2017-11" db="EMBL/GenBank/DDBJ databases">
        <title>Sequencing the genomes of 1000 actinobacteria strains.</title>
        <authorList>
            <person name="Klenk H.-P."/>
        </authorList>
    </citation>
    <scope>NUCLEOTIDE SEQUENCE [LARGE SCALE GENOMIC DNA]</scope>
    <source>
        <strain evidence="10 11">DSM 12798</strain>
    </source>
</reference>
<evidence type="ECO:0000313" key="11">
    <source>
        <dbReference type="Proteomes" id="UP000229263"/>
    </source>
</evidence>
<keyword evidence="11" id="KW-1185">Reference proteome</keyword>
<dbReference type="Pfam" id="PF08669">
    <property type="entry name" value="GCV_T_C"/>
    <property type="match status" value="1"/>
</dbReference>
<dbReference type="InterPro" id="IPR028896">
    <property type="entry name" value="GcvT/YgfZ/DmdA"/>
</dbReference>
<dbReference type="InterPro" id="IPR027266">
    <property type="entry name" value="TrmE/GcvT-like"/>
</dbReference>
<dbReference type="EC" id="2.1.2.10" evidence="2 7"/>
<dbReference type="InterPro" id="IPR013977">
    <property type="entry name" value="GcvT_C"/>
</dbReference>
<dbReference type="InterPro" id="IPR022903">
    <property type="entry name" value="GcvT_bac"/>
</dbReference>